<sequence length="185" mass="20139">MNTLSLPPAARLQLAEQIAQNGTFIHGLANAQGVICCTAFVVIEQCEAATHVRIELGDSLNSITLARRADTGERVARFLEELANGVTPSSVPEVDEYLLVDDLELTLREAIRLGRGTHGLPVDDLDLCLLLNPAFTDRQRTSFRFEVNGASLTLPLLLPTDRKLAYELLAACVHELVANYRSSAA</sequence>
<dbReference type="OrthoDB" id="6862453at2"/>
<reference evidence="1 2" key="1">
    <citation type="submission" date="2016-10" db="EMBL/GenBank/DDBJ databases">
        <authorList>
            <person name="de Groot N.N."/>
        </authorList>
    </citation>
    <scope>NUCLEOTIDE SEQUENCE [LARGE SCALE GENOMIC DNA]</scope>
    <source>
        <strain evidence="1 2">DSM 373</strain>
    </source>
</reference>
<protein>
    <submittedName>
        <fullName evidence="1">Uncharacterized protein</fullName>
    </submittedName>
</protein>
<evidence type="ECO:0000313" key="2">
    <source>
        <dbReference type="Proteomes" id="UP000199250"/>
    </source>
</evidence>
<gene>
    <name evidence="1" type="ORF">SAMN04244572_00123</name>
</gene>
<evidence type="ECO:0000313" key="1">
    <source>
        <dbReference type="EMBL" id="SEI41789.1"/>
    </source>
</evidence>
<name>A0A1H6QDM1_9GAMM</name>
<accession>A0A1H6QDM1</accession>
<organism evidence="1 2">
    <name type="scientific">Azotobacter beijerinckii</name>
    <dbReference type="NCBI Taxonomy" id="170623"/>
    <lineage>
        <taxon>Bacteria</taxon>
        <taxon>Pseudomonadati</taxon>
        <taxon>Pseudomonadota</taxon>
        <taxon>Gammaproteobacteria</taxon>
        <taxon>Pseudomonadales</taxon>
        <taxon>Pseudomonadaceae</taxon>
        <taxon>Azotobacter</taxon>
    </lineage>
</organism>
<dbReference type="EMBL" id="FNYQ01000002">
    <property type="protein sequence ID" value="SEI41789.1"/>
    <property type="molecule type" value="Genomic_DNA"/>
</dbReference>
<dbReference type="Proteomes" id="UP000199250">
    <property type="component" value="Unassembled WGS sequence"/>
</dbReference>
<dbReference type="RefSeq" id="WP_090729111.1">
    <property type="nucleotide sequence ID" value="NZ_FNYQ01000002.1"/>
</dbReference>
<proteinExistence type="predicted"/>
<dbReference type="AlphaFoldDB" id="A0A1H6QDM1"/>